<evidence type="ECO:0008006" key="3">
    <source>
        <dbReference type="Google" id="ProtNLM"/>
    </source>
</evidence>
<organism evidence="1 2">
    <name type="scientific">Ilyodon furcidens</name>
    <name type="common">goldbreast splitfin</name>
    <dbReference type="NCBI Taxonomy" id="33524"/>
    <lineage>
        <taxon>Eukaryota</taxon>
        <taxon>Metazoa</taxon>
        <taxon>Chordata</taxon>
        <taxon>Craniata</taxon>
        <taxon>Vertebrata</taxon>
        <taxon>Euteleostomi</taxon>
        <taxon>Actinopterygii</taxon>
        <taxon>Neopterygii</taxon>
        <taxon>Teleostei</taxon>
        <taxon>Neoteleostei</taxon>
        <taxon>Acanthomorphata</taxon>
        <taxon>Ovalentaria</taxon>
        <taxon>Atherinomorphae</taxon>
        <taxon>Cyprinodontiformes</taxon>
        <taxon>Goodeidae</taxon>
        <taxon>Ilyodon</taxon>
    </lineage>
</organism>
<accession>A0ABV0SM93</accession>
<reference evidence="1 2" key="1">
    <citation type="submission" date="2021-06" db="EMBL/GenBank/DDBJ databases">
        <authorList>
            <person name="Palmer J.M."/>
        </authorList>
    </citation>
    <scope>NUCLEOTIDE SEQUENCE [LARGE SCALE GENOMIC DNA]</scope>
    <source>
        <strain evidence="2">if_2019</strain>
        <tissue evidence="1">Muscle</tissue>
    </source>
</reference>
<evidence type="ECO:0000313" key="2">
    <source>
        <dbReference type="Proteomes" id="UP001482620"/>
    </source>
</evidence>
<comment type="caution">
    <text evidence="1">The sequence shown here is derived from an EMBL/GenBank/DDBJ whole genome shotgun (WGS) entry which is preliminary data.</text>
</comment>
<name>A0ABV0SM93_9TELE</name>
<evidence type="ECO:0000313" key="1">
    <source>
        <dbReference type="EMBL" id="MEQ2221082.1"/>
    </source>
</evidence>
<protein>
    <recommendedName>
        <fullName evidence="3">Secreted protein</fullName>
    </recommendedName>
</protein>
<dbReference type="Proteomes" id="UP001482620">
    <property type="component" value="Unassembled WGS sequence"/>
</dbReference>
<proteinExistence type="predicted"/>
<sequence>MGVTETQTGAALQIKLEIFSLNVFLYATAAHLHTYIVPHPAPQQPDWQNKHESMHAKNELKKTLSARIFTRTQKHTQRAGSNNKLLVTNRPLCVRLCVCVCVCA</sequence>
<keyword evidence="2" id="KW-1185">Reference proteome</keyword>
<dbReference type="EMBL" id="JAHRIQ010000931">
    <property type="protein sequence ID" value="MEQ2221082.1"/>
    <property type="molecule type" value="Genomic_DNA"/>
</dbReference>
<gene>
    <name evidence="1" type="ORF">ILYODFUR_012047</name>
</gene>